<evidence type="ECO:0000256" key="3">
    <source>
        <dbReference type="ARBA" id="ARBA00022679"/>
    </source>
</evidence>
<feature type="domain" description="Aminotransferase class V" evidence="5">
    <location>
        <begin position="84"/>
        <end position="293"/>
    </location>
</feature>
<keyword evidence="2 6" id="KW-0032">Aminotransferase</keyword>
<evidence type="ECO:0000256" key="1">
    <source>
        <dbReference type="ARBA" id="ARBA00001933"/>
    </source>
</evidence>
<dbReference type="EMBL" id="MLCF01000009">
    <property type="protein sequence ID" value="OIV38988.1"/>
    <property type="molecule type" value="Genomic_DNA"/>
</dbReference>
<dbReference type="Gene3D" id="3.90.1150.10">
    <property type="entry name" value="Aspartate Aminotransferase, domain 1"/>
    <property type="match status" value="1"/>
</dbReference>
<dbReference type="PANTHER" id="PTHR21152">
    <property type="entry name" value="AMINOTRANSFERASE CLASS V"/>
    <property type="match status" value="1"/>
</dbReference>
<dbReference type="GO" id="GO:0019265">
    <property type="term" value="P:glycine biosynthetic process, by transamination of glyoxylate"/>
    <property type="evidence" value="ECO:0007669"/>
    <property type="project" value="TreeGrafter"/>
</dbReference>
<sequence>MTITPGAEDRSAHPLLDHEPLTTARFAALERRVAGLMGTAHDVALMQAEALLPLEAAIRGAVHPGSVALNIVTGPYGQTFGRWMRSCGAQVVDLEVPYERAVSSSEVEVALEAHPDVDFVSLVHAEAATGNTNPVGAVAEAVRAHGALFYLDAVASVGAEPVLVDEWGVDLCVIGPQKALGGPSGVSAVSVSEAAWQRMADNPAAPRGSFLSLLDWKERWFDGGRSAFLAAPSALETLGLEAALDRIAAGGGVDALMARHRAAAAATRAGARALGVTPYVVRDQDAAPVATTLRTPDGTDAREVVAAATSAFPGLPLTAMGAPSLRLNHYGPHATLPLVATALKSLAAALATDPSASLTAAESAWHKSE</sequence>
<dbReference type="Pfam" id="PF00266">
    <property type="entry name" value="Aminotran_5"/>
    <property type="match status" value="1"/>
</dbReference>
<evidence type="ECO:0000313" key="7">
    <source>
        <dbReference type="Proteomes" id="UP000243342"/>
    </source>
</evidence>
<evidence type="ECO:0000259" key="5">
    <source>
        <dbReference type="Pfam" id="PF00266"/>
    </source>
</evidence>
<dbReference type="OrthoDB" id="9766472at2"/>
<organism evidence="6 7">
    <name type="scientific">Mangrovactinospora gilvigrisea</name>
    <dbReference type="NCBI Taxonomy" id="1428644"/>
    <lineage>
        <taxon>Bacteria</taxon>
        <taxon>Bacillati</taxon>
        <taxon>Actinomycetota</taxon>
        <taxon>Actinomycetes</taxon>
        <taxon>Kitasatosporales</taxon>
        <taxon>Streptomycetaceae</taxon>
        <taxon>Mangrovactinospora</taxon>
    </lineage>
</organism>
<dbReference type="STRING" id="1428644.BIV57_03035"/>
<dbReference type="InterPro" id="IPR015421">
    <property type="entry name" value="PyrdxlP-dep_Trfase_major"/>
</dbReference>
<comment type="cofactor">
    <cofactor evidence="1">
        <name>pyridoxal 5'-phosphate</name>
        <dbReference type="ChEBI" id="CHEBI:597326"/>
    </cofactor>
</comment>
<dbReference type="PANTHER" id="PTHR21152:SF24">
    <property type="entry name" value="ALANINE--GLYOXYLATE AMINOTRANSFERASE 1"/>
    <property type="match status" value="1"/>
</dbReference>
<dbReference type="SUPFAM" id="SSF53383">
    <property type="entry name" value="PLP-dependent transferases"/>
    <property type="match status" value="1"/>
</dbReference>
<dbReference type="AlphaFoldDB" id="A0A1J7CBU8"/>
<dbReference type="InterPro" id="IPR015424">
    <property type="entry name" value="PyrdxlP-dep_Trfase"/>
</dbReference>
<dbReference type="InterPro" id="IPR000192">
    <property type="entry name" value="Aminotrans_V_dom"/>
</dbReference>
<accession>A0A1J7CBU8</accession>
<keyword evidence="4" id="KW-0663">Pyridoxal phosphate</keyword>
<dbReference type="InterPro" id="IPR015422">
    <property type="entry name" value="PyrdxlP-dep_Trfase_small"/>
</dbReference>
<dbReference type="Gene3D" id="3.40.640.10">
    <property type="entry name" value="Type I PLP-dependent aspartate aminotransferase-like (Major domain)"/>
    <property type="match status" value="1"/>
</dbReference>
<keyword evidence="3 6" id="KW-0808">Transferase</keyword>
<dbReference type="Proteomes" id="UP000243342">
    <property type="component" value="Unassembled WGS sequence"/>
</dbReference>
<gene>
    <name evidence="6" type="ORF">BIV57_03035</name>
</gene>
<evidence type="ECO:0000256" key="4">
    <source>
        <dbReference type="ARBA" id="ARBA00022898"/>
    </source>
</evidence>
<reference evidence="6 7" key="1">
    <citation type="submission" date="2016-10" db="EMBL/GenBank/DDBJ databases">
        <title>Genome sequence of Streptomyces gilvigriseus MUSC 26.</title>
        <authorList>
            <person name="Lee L.-H."/>
            <person name="Ser H.-L."/>
        </authorList>
    </citation>
    <scope>NUCLEOTIDE SEQUENCE [LARGE SCALE GENOMIC DNA]</scope>
    <source>
        <strain evidence="6 7">MUSC 26</strain>
    </source>
</reference>
<dbReference type="GO" id="GO:0008453">
    <property type="term" value="F:alanine-glyoxylate transaminase activity"/>
    <property type="evidence" value="ECO:0007669"/>
    <property type="project" value="TreeGrafter"/>
</dbReference>
<keyword evidence="7" id="KW-1185">Reference proteome</keyword>
<comment type="caution">
    <text evidence="6">The sequence shown here is derived from an EMBL/GenBank/DDBJ whole genome shotgun (WGS) entry which is preliminary data.</text>
</comment>
<dbReference type="GO" id="GO:0004760">
    <property type="term" value="F:L-serine-pyruvate transaminase activity"/>
    <property type="evidence" value="ECO:0007669"/>
    <property type="project" value="TreeGrafter"/>
</dbReference>
<name>A0A1J7CBU8_9ACTN</name>
<proteinExistence type="predicted"/>
<protein>
    <submittedName>
        <fullName evidence="6">Aspartate aminotransferase</fullName>
    </submittedName>
</protein>
<evidence type="ECO:0000256" key="2">
    <source>
        <dbReference type="ARBA" id="ARBA00022576"/>
    </source>
</evidence>
<evidence type="ECO:0000313" key="6">
    <source>
        <dbReference type="EMBL" id="OIV38988.1"/>
    </source>
</evidence>
<dbReference type="RefSeq" id="WP_071655061.1">
    <property type="nucleotide sequence ID" value="NZ_MLCF01000009.1"/>
</dbReference>